<evidence type="ECO:0000256" key="5">
    <source>
        <dbReference type="RuleBase" id="RU003671"/>
    </source>
</evidence>
<feature type="domain" description="Proliferating cell nuclear antigen PCNA N-terminal" evidence="7">
    <location>
        <begin position="22"/>
        <end position="108"/>
    </location>
</feature>
<proteinExistence type="inferred from homology"/>
<dbReference type="AlphaFoldDB" id="A8M8Y4"/>
<dbReference type="NCBIfam" id="TIGR00590">
    <property type="entry name" value="pcna"/>
    <property type="match status" value="1"/>
</dbReference>
<evidence type="ECO:0000313" key="9">
    <source>
        <dbReference type="EMBL" id="ABW02203.1"/>
    </source>
</evidence>
<dbReference type="InterPro" id="IPR022648">
    <property type="entry name" value="Pr_cel_nuc_antig_N"/>
</dbReference>
<dbReference type="PRINTS" id="PR00339">
    <property type="entry name" value="PCNACYCLIN"/>
</dbReference>
<dbReference type="InterPro" id="IPR046938">
    <property type="entry name" value="DNA_clamp_sf"/>
</dbReference>
<dbReference type="Pfam" id="PF02747">
    <property type="entry name" value="PCNA_C"/>
    <property type="match status" value="1"/>
</dbReference>
<comment type="function">
    <text evidence="6">Sliding clamp subunit. Responsible for tethering the catalytic subunit of DNA polymerase to DNA during high-speed replication.</text>
</comment>
<dbReference type="Gene3D" id="3.70.10.10">
    <property type="match status" value="1"/>
</dbReference>
<dbReference type="HOGENOM" id="CLU_043978_1_0_2"/>
<evidence type="ECO:0000256" key="1">
    <source>
        <dbReference type="ARBA" id="ARBA00010462"/>
    </source>
</evidence>
<keyword evidence="10" id="KW-1185">Reference proteome</keyword>
<keyword evidence="3 4" id="KW-0238">DNA-binding</keyword>
<dbReference type="GO" id="GO:0006275">
    <property type="term" value="P:regulation of DNA replication"/>
    <property type="evidence" value="ECO:0007669"/>
    <property type="project" value="UniProtKB-UniRule"/>
</dbReference>
<dbReference type="SUPFAM" id="SSF55979">
    <property type="entry name" value="DNA clamp"/>
    <property type="match status" value="2"/>
</dbReference>
<evidence type="ECO:0000259" key="7">
    <source>
        <dbReference type="Pfam" id="PF00705"/>
    </source>
</evidence>
<sequence length="255" mass="28191">MVIVLVSSVKLTYPDGKEWYLIMDAVAVLVEESALTVTKDGVKLRALDPSRTAMVDLYMPRTAFDEYPDVEQDINIGVNFSEVKKILQRAGKGSSVTFEVEENSLKIRMSGKVTRTIKLPLIDIPVEQLPTPKVIFTVTAKLASDALRQAVKDVEVIADAAKFEGKEDGLYIRASSDRGETEIKFDKGGEVLFEYDNKETATATYSVDYLSDIVNRAYQISDIVTVEFATQKPLALTFEISGGGTLAYFVAPRIE</sequence>
<protein>
    <recommendedName>
        <fullName evidence="4">DNA polymerase sliding clamp</fullName>
    </recommendedName>
    <alternativeName>
        <fullName evidence="4">Proliferating cell nuclear antigen homolog</fullName>
        <shortName evidence="4">PCNA</shortName>
    </alternativeName>
</protein>
<dbReference type="Pfam" id="PF00705">
    <property type="entry name" value="PCNA_N"/>
    <property type="match status" value="1"/>
</dbReference>
<dbReference type="eggNOG" id="arCOG00488">
    <property type="taxonomic scope" value="Archaea"/>
</dbReference>
<accession>A8M8Y4</accession>
<organism evidence="9 10">
    <name type="scientific">Caldivirga maquilingensis (strain ATCC 700844 / DSM 13496 / JCM 10307 / IC-167)</name>
    <dbReference type="NCBI Taxonomy" id="397948"/>
    <lineage>
        <taxon>Archaea</taxon>
        <taxon>Thermoproteota</taxon>
        <taxon>Thermoprotei</taxon>
        <taxon>Thermoproteales</taxon>
        <taxon>Thermoproteaceae</taxon>
        <taxon>Caldivirga</taxon>
    </lineage>
</organism>
<dbReference type="InterPro" id="IPR000730">
    <property type="entry name" value="Pr_cel_nuc_antig"/>
</dbReference>
<comment type="function">
    <text evidence="4">Sliding clamp subunit that acts as a moving platform for DNA processing. Responsible for tethering the catalytic subunit of DNA polymerase and other proteins to DNA during high-speed replication.</text>
</comment>
<dbReference type="NCBIfam" id="NF002221">
    <property type="entry name" value="PRK01115.1-4"/>
    <property type="match status" value="1"/>
</dbReference>
<evidence type="ECO:0000256" key="6">
    <source>
        <dbReference type="RuleBase" id="RU003673"/>
    </source>
</evidence>
<keyword evidence="2 4" id="KW-0235">DNA replication</keyword>
<feature type="domain" description="Proliferating cell nuclear antigen PCNA C-terminal" evidence="8">
    <location>
        <begin position="136"/>
        <end position="252"/>
    </location>
</feature>
<evidence type="ECO:0000256" key="2">
    <source>
        <dbReference type="ARBA" id="ARBA00022705"/>
    </source>
</evidence>
<dbReference type="GO" id="GO:0006272">
    <property type="term" value="P:leading strand elongation"/>
    <property type="evidence" value="ECO:0007669"/>
    <property type="project" value="TreeGrafter"/>
</dbReference>
<dbReference type="GO" id="GO:0030337">
    <property type="term" value="F:DNA polymerase processivity factor activity"/>
    <property type="evidence" value="ECO:0007669"/>
    <property type="project" value="UniProtKB-UniRule"/>
</dbReference>
<comment type="subunit">
    <text evidence="4">Homotrimer. The subunits circularize to form a toroid; DNA passes through its center. Replication factor C (RFC) is required to load the toroid on the DNA.</text>
</comment>
<dbReference type="Proteomes" id="UP000001137">
    <property type="component" value="Chromosome"/>
</dbReference>
<evidence type="ECO:0000256" key="3">
    <source>
        <dbReference type="ARBA" id="ARBA00023125"/>
    </source>
</evidence>
<evidence type="ECO:0000313" key="10">
    <source>
        <dbReference type="Proteomes" id="UP000001137"/>
    </source>
</evidence>
<dbReference type="EMBL" id="CP000852">
    <property type="protein sequence ID" value="ABW02203.1"/>
    <property type="molecule type" value="Genomic_DNA"/>
</dbReference>
<dbReference type="STRING" id="397948.Cmaq_1377"/>
<dbReference type="PROSITE" id="PS01251">
    <property type="entry name" value="PCNA_1"/>
    <property type="match status" value="1"/>
</dbReference>
<dbReference type="PANTHER" id="PTHR11352">
    <property type="entry name" value="PROLIFERATING CELL NUCLEAR ANTIGEN"/>
    <property type="match status" value="1"/>
</dbReference>
<evidence type="ECO:0000256" key="4">
    <source>
        <dbReference type="HAMAP-Rule" id="MF_00317"/>
    </source>
</evidence>
<dbReference type="HAMAP" id="MF_00317">
    <property type="entry name" value="DNApol_clamp_arch"/>
    <property type="match status" value="1"/>
</dbReference>
<dbReference type="PANTHER" id="PTHR11352:SF0">
    <property type="entry name" value="PROLIFERATING CELL NUCLEAR ANTIGEN"/>
    <property type="match status" value="1"/>
</dbReference>
<evidence type="ECO:0000259" key="8">
    <source>
        <dbReference type="Pfam" id="PF02747"/>
    </source>
</evidence>
<dbReference type="KEGG" id="cma:Cmaq_1377"/>
<gene>
    <name evidence="4" type="primary">pcn</name>
    <name evidence="9" type="ordered locus">Cmaq_1377</name>
</gene>
<name>A8M8Y4_CALMQ</name>
<reference evidence="9 10" key="1">
    <citation type="submission" date="2007-10" db="EMBL/GenBank/DDBJ databases">
        <title>Complete sequence of Caldivirga maquilingensis IC-167.</title>
        <authorList>
            <consortium name="US DOE Joint Genome Institute"/>
            <person name="Copeland A."/>
            <person name="Lucas S."/>
            <person name="Lapidus A."/>
            <person name="Barry K."/>
            <person name="Glavina del Rio T."/>
            <person name="Dalin E."/>
            <person name="Tice H."/>
            <person name="Pitluck S."/>
            <person name="Saunders E."/>
            <person name="Brettin T."/>
            <person name="Bruce D."/>
            <person name="Detter J.C."/>
            <person name="Han C."/>
            <person name="Schmutz J."/>
            <person name="Larimer F."/>
            <person name="Land M."/>
            <person name="Hauser L."/>
            <person name="Kyrpides N."/>
            <person name="Ivanova N."/>
            <person name="Biddle J.F."/>
            <person name="Zhang Z."/>
            <person name="Fitz-Gibbon S.T."/>
            <person name="Lowe T.M."/>
            <person name="Saltikov C."/>
            <person name="House C.H."/>
            <person name="Richardson P."/>
        </authorList>
    </citation>
    <scope>NUCLEOTIDE SEQUENCE [LARGE SCALE GENOMIC DNA]</scope>
    <source>
        <strain evidence="10">ATCC 700844 / DSM 13496 / JCM 10307 / IC-167</strain>
    </source>
</reference>
<comment type="similarity">
    <text evidence="1 4 5">Belongs to the PCNA family.</text>
</comment>
<dbReference type="CDD" id="cd00577">
    <property type="entry name" value="PCNA"/>
    <property type="match status" value="1"/>
</dbReference>
<dbReference type="GO" id="GO:0003677">
    <property type="term" value="F:DNA binding"/>
    <property type="evidence" value="ECO:0007669"/>
    <property type="project" value="UniProtKB-UniRule"/>
</dbReference>
<dbReference type="InterPro" id="IPR022659">
    <property type="entry name" value="Pr_cel_nuc_antig_CS"/>
</dbReference>
<dbReference type="InterPro" id="IPR022649">
    <property type="entry name" value="Pr_cel_nuc_antig_C"/>
</dbReference>